<feature type="signal peptide" evidence="1">
    <location>
        <begin position="1"/>
        <end position="20"/>
    </location>
</feature>
<dbReference type="Pfam" id="PF20041">
    <property type="entry name" value="DUF6443"/>
    <property type="match status" value="1"/>
</dbReference>
<evidence type="ECO:0000313" key="3">
    <source>
        <dbReference type="EMBL" id="PWK15759.1"/>
    </source>
</evidence>
<evidence type="ECO:0000259" key="2">
    <source>
        <dbReference type="Pfam" id="PF20041"/>
    </source>
</evidence>
<keyword evidence="1" id="KW-0732">Signal</keyword>
<dbReference type="PANTHER" id="PTHR32305:SF15">
    <property type="entry name" value="PROTEIN RHSA-RELATED"/>
    <property type="match status" value="1"/>
</dbReference>
<gene>
    <name evidence="3" type="ORF">LV89_04959</name>
</gene>
<feature type="domain" description="DUF6443" evidence="2">
    <location>
        <begin position="985"/>
        <end position="1115"/>
    </location>
</feature>
<dbReference type="Gene3D" id="2.180.10.10">
    <property type="entry name" value="RHS repeat-associated core"/>
    <property type="match status" value="1"/>
</dbReference>
<name>A0A316DEZ4_9BACT</name>
<reference evidence="3 4" key="1">
    <citation type="submission" date="2018-05" db="EMBL/GenBank/DDBJ databases">
        <title>Genomic Encyclopedia of Archaeal and Bacterial Type Strains, Phase II (KMG-II): from individual species to whole genera.</title>
        <authorList>
            <person name="Goeker M."/>
        </authorList>
    </citation>
    <scope>NUCLEOTIDE SEQUENCE [LARGE SCALE GENOMIC DNA]</scope>
    <source>
        <strain evidence="3 4">DSM 22214</strain>
    </source>
</reference>
<comment type="caution">
    <text evidence="3">The sequence shown here is derived from an EMBL/GenBank/DDBJ whole genome shotgun (WGS) entry which is preliminary data.</text>
</comment>
<sequence>MKRFLCSFLLGILFCLPLFSQNLKSKYYRDSVLVDSTDKSKGYITNFTTGGSSNGYVPDVIPPSPNAASMGRFGDVALNLSSGLPNLPIALYTGIEGSISVPVGLQYRYTGFRPSEDGGVLGRGWTLNAGGIITRTQKGAWHDEKIILPESAHQGGYLMSAYAVAQVINPSTGAWICNSSCPYPFGSFQDLYDGEPDIFNFSCDKFSGKFFFGADGLIKIVSDQKLKIEYIWKKNTVYLFGMGYQNIIHWTITTEDGTKYRFGFTGSNPINVDFAISSVEHTISAWHLYEIEAQTGEKVTFTYLNDHVSQTDIVKYHTTSSVTQNYLNTSDGSEYQESSSTPFTSSSAETFLKTIEGSNWKIDFTHVEYNTTTPGGSPDPYSFFKLLQSVKISAKTSPLTTLKSFNFTYNATTTKALLTTIQQKDSQGNNAMPAHSFEYFNNTLPSSIKSTSTSIDYWNYYNGASNTTLLPQFGANRNPDLASTRTGALKKIIYPTAGTTEFEYELNEYGYIRATANSAKRTNIGGLRVSKITETPLIGGTIVKQYQYNDFADSTRSSGIVDEITIPYAFNINLLVNCSSSVFGSSCPNNNNITYTVFKSEPFYQMSKEPVYYYNVRQTINNNTRSDHTFTSHFDYADFLGNGFGLTNNSLGPFSSKDFGRGMPKSVKYYKNLTELVSEKKYVYALSDSYLAPTFFIGTAFFRVNTGQNIVYSKGLNTYSGWLRKLVETDVYYSGSAFLDKRTSYDYNSNLQVYKQTSTESKSASVPVSPDFSLDTRTIQTYFKYPADFPDNTVLTAMKARDIISPVIEKRSELRDNESNQILADISYEKTTYALFGNAYLPSKIETKVGDGSLFTAIDFNSYDTRGNLTQYKTRSGQTVDLTYYGSSDAGKRDLLKTMTIGGGTSGNILSRSTTYDYKPLVGLSSVTDLNGYTLTYQYDNNNRLISIKDPQNYLLKDFAYHYANETALSNLGIVPTNTMNYLVTRTARTAQTGTSLGTGVDSTQTDISYMDGLGRGIESLIWKGTPDKSKDLVTATTLYDANGRAYKQILPTPSDALTGAYKSYSESLASSFYGDSSPSTETIFENSPLNRPVKQFGAGAAWRTADKYVSMAYQITGNEVTQFDIQYDGTVKADTSYPASSLYNNVTTSERGSLSLEIKDRQGRVTHKFQQLADGFVFGVTAYVYDDLGRLRFVVMPQAYDKMGKGAGKIKGFTDTSTIYKEFCYGYFYDDLGRLSAKHIPGGGTKYFVYDKSDKIVLERDDKDLADGYYLFTKYDALSRPIAKGLLNTTASQSTLQTAFDAITTPYEQIGTALLGYTNQSFPSNYRPLETDTKQVFYYDDYAFNTDANYSFQSAKAFHAQGLTKGLLTGMLVRNFETNDWYKFLNHYDYKGRIIQQFSQNHVGGIDRTDYQYRFNGEILKMRMTHKKAGANDLVELYEYAYSHVGKRTAFSHNGKVVGKYEYDGVWRLSAKKFSPVGSSQSTLKTGNWTDIATWQSGNFPLSNDNVTINQGHTITIPSGEIASAGILNDKGTLKNFGTLNFGNNNTADLYALTYQNHIRGGLKGINLDANGNLTNNLFSLKLAYEEGTDGYFDGNIRNQYWKSSIDGIQRAYQYTYDRASRITAAAYGSTKAGEDYSLNNVSYDSNSNITNLSRNGWKANNTFGIIDNLNYTYNTNSNRILKVDDISSETASFTDATGTTDYTYYADGSLKSDANKGITLIEYNYLKLPKKVVQNGVTTLYQYDATGRKLKETIGSNVTDYSANKIYKNATLYQISHDEGRIINGEYEYNIKDHLGNLRVAFRDSLGVAKITQTNAYGAWGEELPTLSFLKSAWKADNFKFTGKESLQGTGYTDFGARWYDNIVPRFTTIDPLSEISRRFSPYTYANNNPLRFIDPDGMASQTIKDFNGNSHTVGDDDQTTIYQSAANTDNSKDDVNIHGSDGKTLTVKAPGPDINVNIGAKVGQNKTVDIGLKNIEDLAIGYVGSADAGLQIFVGSSAGVNITKVMFFNKEYGGYWYTYIGGQATGRIGLGAQIGASATLGIFAMVNKGSQSDRFHPSQFEGKSITYALEANLRLGGGIGVNMNYMDAGIWKGIGIGAGIGVGAGANFGGAISAGYSTLLTPVIPTFKRNWLDIILNNLNH</sequence>
<dbReference type="InterPro" id="IPR022385">
    <property type="entry name" value="Rhs_assc_core"/>
</dbReference>
<dbReference type="InterPro" id="IPR050708">
    <property type="entry name" value="T6SS_VgrG/RHS"/>
</dbReference>
<dbReference type="PANTHER" id="PTHR32305">
    <property type="match status" value="1"/>
</dbReference>
<keyword evidence="4" id="KW-1185">Reference proteome</keyword>
<accession>A0A316DEZ4</accession>
<dbReference type="EMBL" id="QGGO01000055">
    <property type="protein sequence ID" value="PWK15759.1"/>
    <property type="molecule type" value="Genomic_DNA"/>
</dbReference>
<dbReference type="InterPro" id="IPR045619">
    <property type="entry name" value="DUF6443"/>
</dbReference>
<dbReference type="Proteomes" id="UP000245489">
    <property type="component" value="Unassembled WGS sequence"/>
</dbReference>
<evidence type="ECO:0000256" key="1">
    <source>
        <dbReference type="SAM" id="SignalP"/>
    </source>
</evidence>
<dbReference type="NCBIfam" id="TIGR03696">
    <property type="entry name" value="Rhs_assc_core"/>
    <property type="match status" value="1"/>
</dbReference>
<evidence type="ECO:0000313" key="4">
    <source>
        <dbReference type="Proteomes" id="UP000245489"/>
    </source>
</evidence>
<feature type="chain" id="PRO_5016363190" evidence="1">
    <location>
        <begin position="21"/>
        <end position="2144"/>
    </location>
</feature>
<proteinExistence type="predicted"/>
<dbReference type="RefSeq" id="WP_109745647.1">
    <property type="nucleotide sequence ID" value="NZ_QGGO01000055.1"/>
</dbReference>
<organism evidence="3 4">
    <name type="scientific">Arcicella aurantiaca</name>
    <dbReference type="NCBI Taxonomy" id="591202"/>
    <lineage>
        <taxon>Bacteria</taxon>
        <taxon>Pseudomonadati</taxon>
        <taxon>Bacteroidota</taxon>
        <taxon>Cytophagia</taxon>
        <taxon>Cytophagales</taxon>
        <taxon>Flectobacillaceae</taxon>
        <taxon>Arcicella</taxon>
    </lineage>
</organism>
<dbReference type="OrthoDB" id="903892at2"/>
<protein>
    <submittedName>
        <fullName evidence="3">RHS repeat-associated protein</fullName>
    </submittedName>
</protein>